<keyword evidence="7" id="KW-0813">Transport</keyword>
<comment type="subcellular location">
    <subcellularLocation>
        <location evidence="1">Cell membrane</location>
        <topology evidence="1">Single-pass membrane protein</topology>
    </subcellularLocation>
    <subcellularLocation>
        <location evidence="7">Cell membrane</location>
        <topology evidence="7">Single-pass type II membrane protein</topology>
    </subcellularLocation>
</comment>
<accession>A0AAU7XFM5</accession>
<keyword evidence="7" id="KW-0653">Protein transport</keyword>
<dbReference type="GO" id="GO:0005886">
    <property type="term" value="C:plasma membrane"/>
    <property type="evidence" value="ECO:0007669"/>
    <property type="project" value="UniProtKB-SubCell"/>
</dbReference>
<dbReference type="InterPro" id="IPR003400">
    <property type="entry name" value="ExbD"/>
</dbReference>
<dbReference type="GO" id="GO:0015031">
    <property type="term" value="P:protein transport"/>
    <property type="evidence" value="ECO:0007669"/>
    <property type="project" value="UniProtKB-KW"/>
</dbReference>
<comment type="similarity">
    <text evidence="2 7">Belongs to the ExbD/TolR family.</text>
</comment>
<evidence type="ECO:0000256" key="1">
    <source>
        <dbReference type="ARBA" id="ARBA00004162"/>
    </source>
</evidence>
<sequence length="152" mass="16684">MSLRQRGLLSRCTMEWVMRSWPERKERHARIEIIPMIDVMMFLLVFFVLISTNVLPALGLKISPPTTSTPDKIIERTKYTVGIDKDGKTYLDGEAMALADISDRLKAANTEGKPIAVVIAGDQGAALQSVVDVLDTLKSAGIGSAKIVTRAR</sequence>
<reference evidence="8" key="1">
    <citation type="submission" date="2024-06" db="EMBL/GenBank/DDBJ databases">
        <title>Methylostella associata gen. nov., sp. nov., a novel Ancalomicrobiaceae-affiliated facultatively methylotrophic bacteria that feed on methanotrophs of the genus Methylococcus.</title>
        <authorList>
            <person name="Saltykova V."/>
            <person name="Danilova O.V."/>
            <person name="Oshkin I.Y."/>
            <person name="Belova S.E."/>
            <person name="Pimenov N.V."/>
            <person name="Dedysh S.N."/>
        </authorList>
    </citation>
    <scope>NUCLEOTIDE SEQUENCE</scope>
    <source>
        <strain evidence="8">S20</strain>
    </source>
</reference>
<evidence type="ECO:0000256" key="3">
    <source>
        <dbReference type="ARBA" id="ARBA00022475"/>
    </source>
</evidence>
<evidence type="ECO:0000256" key="5">
    <source>
        <dbReference type="ARBA" id="ARBA00022989"/>
    </source>
</evidence>
<dbReference type="EMBL" id="CP158568">
    <property type="protein sequence ID" value="XBY46851.1"/>
    <property type="molecule type" value="Genomic_DNA"/>
</dbReference>
<dbReference type="PANTHER" id="PTHR30558">
    <property type="entry name" value="EXBD MEMBRANE COMPONENT OF PMF-DRIVEN MACROMOLECULE IMPORT SYSTEM"/>
    <property type="match status" value="1"/>
</dbReference>
<keyword evidence="3" id="KW-1003">Cell membrane</keyword>
<dbReference type="Gene3D" id="3.30.420.270">
    <property type="match status" value="1"/>
</dbReference>
<evidence type="ECO:0000256" key="7">
    <source>
        <dbReference type="RuleBase" id="RU003879"/>
    </source>
</evidence>
<dbReference type="GO" id="GO:0022857">
    <property type="term" value="F:transmembrane transporter activity"/>
    <property type="evidence" value="ECO:0007669"/>
    <property type="project" value="InterPro"/>
</dbReference>
<keyword evidence="4 7" id="KW-0812">Transmembrane</keyword>
<evidence type="ECO:0000256" key="6">
    <source>
        <dbReference type="ARBA" id="ARBA00023136"/>
    </source>
</evidence>
<keyword evidence="5" id="KW-1133">Transmembrane helix</keyword>
<organism evidence="8">
    <name type="scientific">Methyloraptor flagellatus</name>
    <dbReference type="NCBI Taxonomy" id="3162530"/>
    <lineage>
        <taxon>Bacteria</taxon>
        <taxon>Pseudomonadati</taxon>
        <taxon>Pseudomonadota</taxon>
        <taxon>Alphaproteobacteria</taxon>
        <taxon>Hyphomicrobiales</taxon>
        <taxon>Ancalomicrobiaceae</taxon>
        <taxon>Methyloraptor</taxon>
    </lineage>
</organism>
<keyword evidence="6" id="KW-0472">Membrane</keyword>
<evidence type="ECO:0000256" key="4">
    <source>
        <dbReference type="ARBA" id="ARBA00022692"/>
    </source>
</evidence>
<dbReference type="Pfam" id="PF02472">
    <property type="entry name" value="ExbD"/>
    <property type="match status" value="1"/>
</dbReference>
<dbReference type="PANTHER" id="PTHR30558:SF3">
    <property type="entry name" value="BIOPOLYMER TRANSPORT PROTEIN EXBD-RELATED"/>
    <property type="match status" value="1"/>
</dbReference>
<gene>
    <name evidence="8" type="ORF">ABS361_08290</name>
</gene>
<name>A0AAU7XFM5_9HYPH</name>
<protein>
    <submittedName>
        <fullName evidence="8">Biopolymer transporter ExbD</fullName>
    </submittedName>
</protein>
<dbReference type="RefSeq" id="WP_407051940.1">
    <property type="nucleotide sequence ID" value="NZ_CP158568.1"/>
</dbReference>
<dbReference type="KEGG" id="mflg:ABS361_08290"/>
<dbReference type="AlphaFoldDB" id="A0AAU7XFM5"/>
<evidence type="ECO:0000313" key="8">
    <source>
        <dbReference type="EMBL" id="XBY46851.1"/>
    </source>
</evidence>
<proteinExistence type="inferred from homology"/>
<evidence type="ECO:0000256" key="2">
    <source>
        <dbReference type="ARBA" id="ARBA00005811"/>
    </source>
</evidence>